<sequence>MSGDLFSLAMAKQVLKMLGGDTVSYVKFEGAIATGLMDEGIIALVSRGSKRSFRMIDPKGCRIYLAQNYTFGMKLEDWIEMKARSKEVSRSEQVTKAGNSKLRYTRTFKGFLLNCYTPIEATLHGEPCVLSPLPGTSIFMQDYEHFHVPEDVVVVGIENGENFQHIRAQKYLFKGMKVLFVSRYPQSKDLCDWLKMIPNRYIYFGDIDLAGISIFLSEFYVHLGSRAEFFIPADVEKRLKTGNRQLYDNQYLRYRAMFVSDERLRPLVAMIHKYRKGYEQEGYIKD</sequence>
<dbReference type="InterPro" id="IPR055705">
    <property type="entry name" value="DUF7281"/>
</dbReference>
<dbReference type="RefSeq" id="WP_186968025.1">
    <property type="nucleotide sequence ID" value="NZ_JACOOE010000008.1"/>
</dbReference>
<reference evidence="2 3" key="1">
    <citation type="submission" date="2020-08" db="EMBL/GenBank/DDBJ databases">
        <title>Genome public.</title>
        <authorList>
            <person name="Liu C."/>
            <person name="Sun Q."/>
        </authorList>
    </citation>
    <scope>NUCLEOTIDE SEQUENCE [LARGE SCALE GENOMIC DNA]</scope>
    <source>
        <strain evidence="2 3">M27</strain>
    </source>
</reference>
<accession>A0ABR7CES1</accession>
<proteinExistence type="predicted"/>
<organism evidence="2 3">
    <name type="scientific">Bacteroides difficilis</name>
    <dbReference type="NCBI Taxonomy" id="2763021"/>
    <lineage>
        <taxon>Bacteria</taxon>
        <taxon>Pseudomonadati</taxon>
        <taxon>Bacteroidota</taxon>
        <taxon>Bacteroidia</taxon>
        <taxon>Bacteroidales</taxon>
        <taxon>Bacteroidaceae</taxon>
        <taxon>Bacteroides</taxon>
    </lineage>
</organism>
<evidence type="ECO:0000313" key="2">
    <source>
        <dbReference type="EMBL" id="MBC5606233.1"/>
    </source>
</evidence>
<comment type="caution">
    <text evidence="2">The sequence shown here is derived from an EMBL/GenBank/DDBJ whole genome shotgun (WGS) entry which is preliminary data.</text>
</comment>
<evidence type="ECO:0000259" key="1">
    <source>
        <dbReference type="Pfam" id="PF23947"/>
    </source>
</evidence>
<feature type="domain" description="DUF7281" evidence="1">
    <location>
        <begin position="152"/>
        <end position="282"/>
    </location>
</feature>
<name>A0ABR7CES1_9BACE</name>
<protein>
    <recommendedName>
        <fullName evidence="1">DUF7281 domain-containing protein</fullName>
    </recommendedName>
</protein>
<keyword evidence="3" id="KW-1185">Reference proteome</keyword>
<evidence type="ECO:0000313" key="3">
    <source>
        <dbReference type="Proteomes" id="UP000600600"/>
    </source>
</evidence>
<gene>
    <name evidence="2" type="ORF">H8S67_16360</name>
</gene>
<dbReference type="Pfam" id="PF23947">
    <property type="entry name" value="DUF7281"/>
    <property type="match status" value="1"/>
</dbReference>
<dbReference type="EMBL" id="JACOOE010000008">
    <property type="protein sequence ID" value="MBC5606233.1"/>
    <property type="molecule type" value="Genomic_DNA"/>
</dbReference>
<dbReference type="Proteomes" id="UP000600600">
    <property type="component" value="Unassembled WGS sequence"/>
</dbReference>